<evidence type="ECO:0000256" key="1">
    <source>
        <dbReference type="SAM" id="MobiDB-lite"/>
    </source>
</evidence>
<keyword evidence="2" id="KW-0472">Membrane</keyword>
<feature type="region of interest" description="Disordered" evidence="1">
    <location>
        <begin position="234"/>
        <end position="336"/>
    </location>
</feature>
<keyword evidence="2" id="KW-0812">Transmembrane</keyword>
<evidence type="ECO:0000313" key="4">
    <source>
        <dbReference type="Proteomes" id="UP000566819"/>
    </source>
</evidence>
<gene>
    <name evidence="3" type="ORF">G7Y89_g15545</name>
</gene>
<evidence type="ECO:0000256" key="2">
    <source>
        <dbReference type="SAM" id="Phobius"/>
    </source>
</evidence>
<proteinExistence type="predicted"/>
<dbReference type="Proteomes" id="UP000566819">
    <property type="component" value="Unassembled WGS sequence"/>
</dbReference>
<reference evidence="3 4" key="1">
    <citation type="submission" date="2020-03" db="EMBL/GenBank/DDBJ databases">
        <title>Draft Genome Sequence of Cudoniella acicularis.</title>
        <authorList>
            <person name="Buettner E."/>
            <person name="Kellner H."/>
        </authorList>
    </citation>
    <scope>NUCLEOTIDE SEQUENCE [LARGE SCALE GENOMIC DNA]</scope>
    <source>
        <strain evidence="3 4">DSM 108380</strain>
    </source>
</reference>
<comment type="caution">
    <text evidence="3">The sequence shown here is derived from an EMBL/GenBank/DDBJ whole genome shotgun (WGS) entry which is preliminary data.</text>
</comment>
<keyword evidence="4" id="KW-1185">Reference proteome</keyword>
<feature type="compositionally biased region" description="Polar residues" evidence="1">
    <location>
        <begin position="327"/>
        <end position="336"/>
    </location>
</feature>
<feature type="transmembrane region" description="Helical" evidence="2">
    <location>
        <begin position="148"/>
        <end position="168"/>
    </location>
</feature>
<feature type="compositionally biased region" description="Low complexity" evidence="1">
    <location>
        <begin position="316"/>
        <end position="326"/>
    </location>
</feature>
<organism evidence="3 4">
    <name type="scientific">Cudoniella acicularis</name>
    <dbReference type="NCBI Taxonomy" id="354080"/>
    <lineage>
        <taxon>Eukaryota</taxon>
        <taxon>Fungi</taxon>
        <taxon>Dikarya</taxon>
        <taxon>Ascomycota</taxon>
        <taxon>Pezizomycotina</taxon>
        <taxon>Leotiomycetes</taxon>
        <taxon>Helotiales</taxon>
        <taxon>Tricladiaceae</taxon>
        <taxon>Cudoniella</taxon>
    </lineage>
</organism>
<evidence type="ECO:0000313" key="3">
    <source>
        <dbReference type="EMBL" id="KAF4612828.1"/>
    </source>
</evidence>
<feature type="compositionally biased region" description="Basic and acidic residues" evidence="1">
    <location>
        <begin position="462"/>
        <end position="493"/>
    </location>
</feature>
<protein>
    <submittedName>
        <fullName evidence="3">Uncharacterized protein</fullName>
    </submittedName>
</protein>
<name>A0A8H4QL23_9HELO</name>
<sequence length="560" mass="61702">MGAEQYPEVELAMPSSRVKPTLTTRLLKPGVVIITVVILAATSITGLVVAASILESASPHSMSVMVAQGFVVTAATFSISYISLHIVASKHNDPVGIVRPPVLRLHAACFIIARLALVVWIMAMIASIVALSRPAMCIKAAIDCRSEIIGVVISNLAVLAAGIVLTALEACQYPFQLPEVFHIAKRMTWRVSASFENAILERSISRASSFNEGAPENDKVKAVKYKISAKQKPLPRLPSIPAEDPSERPITPLLPMAQGSNSRGWGQEWTHNSRGDKRKGMTKSDSAVSGMSRSSSGYISSDHSSDNSAPKRPSRPRVVTPSSSISNLTKRSPLSTMRSAEYPDVVVRPDLRYCPPTISAPHEWRLSRTASLNQLLPVADIQYLQRQASFSASHQYMVRRPSATLPPLLAHHRRRTPPVVKRRSSEIRIPGPYLDYRLSMDAERNLEEHARTIEAISISRSESGRELKPRPPPKDPVRRFEKRSVPQRVEKKQTPQRVNSKSRYREPRSAIKRSQTSPALKDIRPHTANQVGTANLGSNVEFRRLSLGDISTGFGKLFNV</sequence>
<feature type="compositionally biased region" description="Polar residues" evidence="1">
    <location>
        <begin position="258"/>
        <end position="270"/>
    </location>
</feature>
<dbReference type="AlphaFoldDB" id="A0A8H4QL23"/>
<dbReference type="EMBL" id="JAAMPI010002480">
    <property type="protein sequence ID" value="KAF4612828.1"/>
    <property type="molecule type" value="Genomic_DNA"/>
</dbReference>
<feature type="region of interest" description="Disordered" evidence="1">
    <location>
        <begin position="460"/>
        <end position="524"/>
    </location>
</feature>
<accession>A0A8H4QL23</accession>
<feature type="compositionally biased region" description="Low complexity" evidence="1">
    <location>
        <begin position="284"/>
        <end position="308"/>
    </location>
</feature>
<dbReference type="OrthoDB" id="3531381at2759"/>
<keyword evidence="2" id="KW-1133">Transmembrane helix</keyword>
<feature type="transmembrane region" description="Helical" evidence="2">
    <location>
        <begin position="104"/>
        <end position="128"/>
    </location>
</feature>
<feature type="transmembrane region" description="Helical" evidence="2">
    <location>
        <begin position="66"/>
        <end position="84"/>
    </location>
</feature>
<feature type="transmembrane region" description="Helical" evidence="2">
    <location>
        <begin position="31"/>
        <end position="54"/>
    </location>
</feature>